<dbReference type="GO" id="GO:0009089">
    <property type="term" value="P:lysine biosynthetic process via diaminopimelate"/>
    <property type="evidence" value="ECO:0007669"/>
    <property type="project" value="UniProtKB-UniRule"/>
</dbReference>
<evidence type="ECO:0000256" key="2">
    <source>
        <dbReference type="ARBA" id="ARBA00005120"/>
    </source>
</evidence>
<keyword evidence="8 12" id="KW-0457">Lysine biosynthesis</keyword>
<feature type="active site" description="Proton donor/acceptor" evidence="12 14">
    <location>
        <position position="136"/>
    </location>
</feature>
<dbReference type="GO" id="GO:0005829">
    <property type="term" value="C:cytosol"/>
    <property type="evidence" value="ECO:0007669"/>
    <property type="project" value="TreeGrafter"/>
</dbReference>
<feature type="site" description="Part of a proton relay during catalysis" evidence="12">
    <location>
        <position position="46"/>
    </location>
</feature>
<keyword evidence="5 12" id="KW-0963">Cytoplasm</keyword>
<evidence type="ECO:0000256" key="10">
    <source>
        <dbReference type="ARBA" id="ARBA00023270"/>
    </source>
</evidence>
<comment type="catalytic activity">
    <reaction evidence="11 12">
        <text>L-aspartate 4-semialdehyde + pyruvate = (2S,4S)-4-hydroxy-2,3,4,5-tetrahydrodipicolinate + H2O + H(+)</text>
        <dbReference type="Rhea" id="RHEA:34171"/>
        <dbReference type="ChEBI" id="CHEBI:15361"/>
        <dbReference type="ChEBI" id="CHEBI:15377"/>
        <dbReference type="ChEBI" id="CHEBI:15378"/>
        <dbReference type="ChEBI" id="CHEBI:67139"/>
        <dbReference type="ChEBI" id="CHEBI:537519"/>
        <dbReference type="EC" id="4.3.3.7"/>
    </reaction>
</comment>
<proteinExistence type="inferred from homology"/>
<dbReference type="InterPro" id="IPR020625">
    <property type="entry name" value="Schiff_base-form_aldolases_AS"/>
</dbReference>
<dbReference type="PATRIC" id="fig|701521.8.peg.139"/>
<evidence type="ECO:0000256" key="1">
    <source>
        <dbReference type="ARBA" id="ARBA00003294"/>
    </source>
</evidence>
<feature type="site" description="Part of a proton relay during catalysis" evidence="12">
    <location>
        <position position="110"/>
    </location>
</feature>
<dbReference type="GO" id="GO:0019877">
    <property type="term" value="P:diaminopimelate biosynthetic process"/>
    <property type="evidence" value="ECO:0007669"/>
    <property type="project" value="UniProtKB-UniRule"/>
</dbReference>
<comment type="subcellular location">
    <subcellularLocation>
        <location evidence="12">Cytoplasm</location>
    </subcellularLocation>
</comment>
<comment type="pathway">
    <text evidence="2 12">Amino-acid biosynthesis; L-lysine biosynthesis via DAP pathway; (S)-tetrahydrodipicolinate from L-aspartate: step 3/4.</text>
</comment>
<dbReference type="GO" id="GO:0008840">
    <property type="term" value="F:4-hydroxy-tetrahydrodipicolinate synthase activity"/>
    <property type="evidence" value="ECO:0007669"/>
    <property type="project" value="UniProtKB-UniRule"/>
</dbReference>
<dbReference type="eggNOG" id="COG0329">
    <property type="taxonomic scope" value="Bacteria"/>
</dbReference>
<dbReference type="STRING" id="701521.PECL_148"/>
<dbReference type="PIRSF" id="PIRSF001365">
    <property type="entry name" value="DHDPS"/>
    <property type="match status" value="1"/>
</dbReference>
<dbReference type="EMBL" id="CP003137">
    <property type="protein sequence ID" value="AEV94472.1"/>
    <property type="molecule type" value="Genomic_DNA"/>
</dbReference>
<evidence type="ECO:0000256" key="12">
    <source>
        <dbReference type="HAMAP-Rule" id="MF_00418"/>
    </source>
</evidence>
<evidence type="ECO:0000256" key="9">
    <source>
        <dbReference type="ARBA" id="ARBA00023239"/>
    </source>
</evidence>
<evidence type="ECO:0000256" key="6">
    <source>
        <dbReference type="ARBA" id="ARBA00022605"/>
    </source>
</evidence>
<dbReference type="EC" id="4.3.3.7" evidence="4 12"/>
<dbReference type="InterPro" id="IPR005263">
    <property type="entry name" value="DapA"/>
</dbReference>
<evidence type="ECO:0000256" key="15">
    <source>
        <dbReference type="PIRSR" id="PIRSR001365-2"/>
    </source>
</evidence>
<dbReference type="NCBIfam" id="TIGR00674">
    <property type="entry name" value="dapA"/>
    <property type="match status" value="1"/>
</dbReference>
<evidence type="ECO:0000256" key="7">
    <source>
        <dbReference type="ARBA" id="ARBA00022915"/>
    </source>
</evidence>
<feature type="binding site" evidence="12 15">
    <location>
        <position position="205"/>
    </location>
    <ligand>
        <name>pyruvate</name>
        <dbReference type="ChEBI" id="CHEBI:15361"/>
    </ligand>
</feature>
<dbReference type="Pfam" id="PF00701">
    <property type="entry name" value="DHDPS"/>
    <property type="match status" value="1"/>
</dbReference>
<evidence type="ECO:0000313" key="16">
    <source>
        <dbReference type="EMBL" id="AEV94472.1"/>
    </source>
</evidence>
<dbReference type="HAMAP" id="MF_00418">
    <property type="entry name" value="DapA"/>
    <property type="match status" value="1"/>
</dbReference>
<evidence type="ECO:0000256" key="5">
    <source>
        <dbReference type="ARBA" id="ARBA00022490"/>
    </source>
</evidence>
<comment type="caution">
    <text evidence="12">Was originally thought to be a dihydrodipicolinate synthase (DHDPS), catalyzing the condensation of (S)-aspartate-beta-semialdehyde [(S)-ASA] and pyruvate to dihydrodipicolinate (DHDP). However, it was shown in E.coli that the product of the enzymatic reaction is not dihydrodipicolinate but in fact (4S)-4-hydroxy-2,3,4,5-tetrahydro-(2S)-dipicolinic acid (HTPA), and that the consecutive dehydration reaction leading to DHDP is not spontaneous but catalyzed by DapB.</text>
</comment>
<keyword evidence="7 12" id="KW-0220">Diaminopimelate biosynthesis</keyword>
<dbReference type="PROSITE" id="PS00666">
    <property type="entry name" value="DHDPS_2"/>
    <property type="match status" value="1"/>
</dbReference>
<keyword evidence="17" id="KW-1185">Reference proteome</keyword>
<name>G8PEU2_PEDCP</name>
<dbReference type="PRINTS" id="PR00146">
    <property type="entry name" value="DHPICSNTHASE"/>
</dbReference>
<evidence type="ECO:0000256" key="4">
    <source>
        <dbReference type="ARBA" id="ARBA00012086"/>
    </source>
</evidence>
<evidence type="ECO:0000256" key="11">
    <source>
        <dbReference type="ARBA" id="ARBA00047836"/>
    </source>
</evidence>
<dbReference type="AlphaFoldDB" id="G8PEU2"/>
<dbReference type="RefSeq" id="WP_014214670.1">
    <property type="nucleotide sequence ID" value="NC_016605.1"/>
</dbReference>
<accession>G8PEU2</accession>
<evidence type="ECO:0000313" key="17">
    <source>
        <dbReference type="Proteomes" id="UP000005444"/>
    </source>
</evidence>
<evidence type="ECO:0000256" key="13">
    <source>
        <dbReference type="PIRNR" id="PIRNR001365"/>
    </source>
</evidence>
<dbReference type="PANTHER" id="PTHR12128">
    <property type="entry name" value="DIHYDRODIPICOLINATE SYNTHASE"/>
    <property type="match status" value="1"/>
</dbReference>
<gene>
    <name evidence="12 16" type="primary">dapA</name>
    <name evidence="16" type="ordered locus">PECL_148</name>
</gene>
<organism evidence="16 17">
    <name type="scientific">Pediococcus claussenii (strain ATCC BAA-344 / DSM 14800 / JCM 18046 / KCTC 3811 / LMG 21948 / P06)</name>
    <dbReference type="NCBI Taxonomy" id="701521"/>
    <lineage>
        <taxon>Bacteria</taxon>
        <taxon>Bacillati</taxon>
        <taxon>Bacillota</taxon>
        <taxon>Bacilli</taxon>
        <taxon>Lactobacillales</taxon>
        <taxon>Lactobacillaceae</taxon>
        <taxon>Pediococcus</taxon>
    </lineage>
</organism>
<dbReference type="InterPro" id="IPR002220">
    <property type="entry name" value="DapA-like"/>
</dbReference>
<dbReference type="HOGENOM" id="CLU_049343_7_1_9"/>
<reference evidence="16 17" key="1">
    <citation type="journal article" date="2012" name="J. Bacteriol.">
        <title>Complete Genome Sequence of the Beer Spoilage Organism Pediococcus claussenii ATCC BAA-344T.</title>
        <authorList>
            <person name="Pittet V."/>
            <person name="Abegunde T."/>
            <person name="Marfleet T."/>
            <person name="Haakensen M."/>
            <person name="Morrow K."/>
            <person name="Jayaprakash T."/>
            <person name="Schroeder K."/>
            <person name="Trost B."/>
            <person name="Byrns S."/>
            <person name="Bergsveinson J."/>
            <person name="Kusalik A."/>
            <person name="Ziola B."/>
        </authorList>
    </citation>
    <scope>NUCLEOTIDE SEQUENCE [LARGE SCALE GENOMIC DNA]</scope>
    <source>
        <strain evidence="16 17">ATCC BAA-344</strain>
    </source>
</reference>
<feature type="binding site" evidence="12 15">
    <location>
        <position position="47"/>
    </location>
    <ligand>
        <name>pyruvate</name>
        <dbReference type="ChEBI" id="CHEBI:15361"/>
    </ligand>
</feature>
<comment type="function">
    <text evidence="1 12">Catalyzes the condensation of (S)-aspartate-beta-semialdehyde [(S)-ASA] and pyruvate to 4-hydroxy-tetrahydrodipicolinate (HTPA).</text>
</comment>
<dbReference type="KEGG" id="pce:PECL_148"/>
<keyword evidence="9 12" id="KW-0456">Lyase</keyword>
<keyword evidence="6 12" id="KW-0028">Amino-acid biosynthesis</keyword>
<dbReference type="Gene3D" id="3.20.20.70">
    <property type="entry name" value="Aldolase class I"/>
    <property type="match status" value="1"/>
</dbReference>
<dbReference type="Proteomes" id="UP000005444">
    <property type="component" value="Chromosome"/>
</dbReference>
<dbReference type="CDD" id="cd00950">
    <property type="entry name" value="DHDPS"/>
    <property type="match status" value="1"/>
</dbReference>
<dbReference type="UniPathway" id="UPA00034">
    <property type="reaction ID" value="UER00017"/>
</dbReference>
<keyword evidence="10 12" id="KW-0704">Schiff base</keyword>
<dbReference type="PANTHER" id="PTHR12128:SF66">
    <property type="entry name" value="4-HYDROXY-2-OXOGLUTARATE ALDOLASE, MITOCHONDRIAL"/>
    <property type="match status" value="1"/>
</dbReference>
<comment type="similarity">
    <text evidence="3 12 13">Belongs to the DapA family.</text>
</comment>
<protein>
    <recommendedName>
        <fullName evidence="4 12">4-hydroxy-tetrahydrodipicolinate synthase</fullName>
        <shortName evidence="12">HTPA synthase</shortName>
        <ecNumber evidence="4 12">4.3.3.7</ecNumber>
    </recommendedName>
</protein>
<feature type="active site" description="Schiff-base intermediate with substrate" evidence="12 14">
    <location>
        <position position="164"/>
    </location>
</feature>
<evidence type="ECO:0000256" key="14">
    <source>
        <dbReference type="PIRSR" id="PIRSR001365-1"/>
    </source>
</evidence>
<comment type="subunit">
    <text evidence="12">Homotetramer; dimer of dimers.</text>
</comment>
<dbReference type="SUPFAM" id="SSF51569">
    <property type="entry name" value="Aldolase"/>
    <property type="match status" value="1"/>
</dbReference>
<dbReference type="InterPro" id="IPR013785">
    <property type="entry name" value="Aldolase_TIM"/>
</dbReference>
<dbReference type="SMART" id="SM01130">
    <property type="entry name" value="DHDPS"/>
    <property type="match status" value="1"/>
</dbReference>
<sequence length="295" mass="31747">MFNTADLITALITPFDEQGKINFNSLERLSDHLLNTGSTGFLIGGTTGETPTLNHDEKLALYTKFSEFINDRVPIIAGTGSNNTAETIKFTSEVAKIKGINAALVVVPYYSKPNQRGMIAHFKAVAAASSLPILIYNIPGRTGVVMENETVVELSKDANIIGIKQCTNLNDIAYLVENTSDDFLVYTGEDAQTISAQALGATGTISVASHIYGNKMREMLTNFYAGNHDVAAKIQRELIPKMSALFMYPSPSPVKAVLNATGFKVGGTRLPILPLNADEEAKLSTALNVSNLSEL</sequence>
<evidence type="ECO:0000256" key="3">
    <source>
        <dbReference type="ARBA" id="ARBA00007592"/>
    </source>
</evidence>
<evidence type="ECO:0000256" key="8">
    <source>
        <dbReference type="ARBA" id="ARBA00023154"/>
    </source>
</evidence>